<name>A0A7Y0LE69_9GAMM</name>
<dbReference type="RefSeq" id="WP_169075857.1">
    <property type="nucleotide sequence ID" value="NZ_JABBXH010000004.1"/>
</dbReference>
<evidence type="ECO:0008006" key="3">
    <source>
        <dbReference type="Google" id="ProtNLM"/>
    </source>
</evidence>
<gene>
    <name evidence="1" type="ORF">HII17_13260</name>
</gene>
<organism evidence="1 2">
    <name type="scientific">Thalassotalea algicola</name>
    <dbReference type="NCBI Taxonomy" id="2716224"/>
    <lineage>
        <taxon>Bacteria</taxon>
        <taxon>Pseudomonadati</taxon>
        <taxon>Pseudomonadota</taxon>
        <taxon>Gammaproteobacteria</taxon>
        <taxon>Alteromonadales</taxon>
        <taxon>Colwelliaceae</taxon>
        <taxon>Thalassotalea</taxon>
    </lineage>
</organism>
<sequence length="206" mass="23110">MNYLIASDIFGQTSELNDFIEQLALPFPVKVVNPYQSIDPLIAIPEFTGESQAYQYFTEHVGLDRYTDLVKNSIDAIDGPVTLIGFSVGASAIWRLSQIYGADKVVGALGFYSSQIRHYLSIVSNFPFHLIFPNHEASFDVQQVMNLLSKNNNVTCGQLPYLHGFMNKRSANFNKKGYDQTLAKLKQLLVGKTIEQNAFSRLCSWA</sequence>
<dbReference type="InterPro" id="IPR029058">
    <property type="entry name" value="AB_hydrolase_fold"/>
</dbReference>
<keyword evidence="2" id="KW-1185">Reference proteome</keyword>
<dbReference type="SUPFAM" id="SSF53474">
    <property type="entry name" value="alpha/beta-Hydrolases"/>
    <property type="match status" value="1"/>
</dbReference>
<reference evidence="1 2" key="1">
    <citation type="submission" date="2020-04" db="EMBL/GenBank/DDBJ databases">
        <title>Thalassotalea sp. M1531, isolated from the surface of marine red alga.</title>
        <authorList>
            <person name="Pang L."/>
            <person name="Lu D.-C."/>
        </authorList>
    </citation>
    <scope>NUCLEOTIDE SEQUENCE [LARGE SCALE GENOMIC DNA]</scope>
    <source>
        <strain evidence="1 2">M1531</strain>
    </source>
</reference>
<dbReference type="EMBL" id="JABBXH010000004">
    <property type="protein sequence ID" value="NMP32532.1"/>
    <property type="molecule type" value="Genomic_DNA"/>
</dbReference>
<accession>A0A7Y0LE69</accession>
<proteinExistence type="predicted"/>
<dbReference type="AlphaFoldDB" id="A0A7Y0LE69"/>
<evidence type="ECO:0000313" key="1">
    <source>
        <dbReference type="EMBL" id="NMP32532.1"/>
    </source>
</evidence>
<evidence type="ECO:0000313" key="2">
    <source>
        <dbReference type="Proteomes" id="UP000568664"/>
    </source>
</evidence>
<protein>
    <recommendedName>
        <fullName evidence="3">Dienelactone hydrolase domain-containing protein</fullName>
    </recommendedName>
</protein>
<comment type="caution">
    <text evidence="1">The sequence shown here is derived from an EMBL/GenBank/DDBJ whole genome shotgun (WGS) entry which is preliminary data.</text>
</comment>
<dbReference type="Proteomes" id="UP000568664">
    <property type="component" value="Unassembled WGS sequence"/>
</dbReference>